<dbReference type="AlphaFoldDB" id="F0Z7E4"/>
<sequence length="69" mass="7889">MDEETAYEGEVSVSWGELLKSMIRDPETRDSLLENLKNISLFVASSMIVAKYAEQISEPKLLMKLFFSE</sequence>
<dbReference type="VEuPathDB" id="AmoebaDB:DICPUDRAFT_146999"/>
<dbReference type="RefSeq" id="XP_003283316.1">
    <property type="nucleotide sequence ID" value="XM_003283268.1"/>
</dbReference>
<dbReference type="KEGG" id="dpp:DICPUDRAFT_146999"/>
<dbReference type="eggNOG" id="ENOG502RIHT">
    <property type="taxonomic scope" value="Eukaryota"/>
</dbReference>
<proteinExistence type="predicted"/>
<organism evidence="1 2">
    <name type="scientific">Dictyostelium purpureum</name>
    <name type="common">Slime mold</name>
    <dbReference type="NCBI Taxonomy" id="5786"/>
    <lineage>
        <taxon>Eukaryota</taxon>
        <taxon>Amoebozoa</taxon>
        <taxon>Evosea</taxon>
        <taxon>Eumycetozoa</taxon>
        <taxon>Dictyostelia</taxon>
        <taxon>Dictyosteliales</taxon>
        <taxon>Dictyosteliaceae</taxon>
        <taxon>Dictyostelium</taxon>
    </lineage>
</organism>
<name>F0Z7E4_DICPU</name>
<dbReference type="GeneID" id="10509258"/>
<evidence type="ECO:0000313" key="1">
    <source>
        <dbReference type="EMBL" id="EGC40126.1"/>
    </source>
</evidence>
<reference evidence="2" key="1">
    <citation type="journal article" date="2011" name="Genome Biol.">
        <title>Comparative genomics of the social amoebae Dictyostelium discoideum and Dictyostelium purpureum.</title>
        <authorList>
            <consortium name="US DOE Joint Genome Institute (JGI-PGF)"/>
            <person name="Sucgang R."/>
            <person name="Kuo A."/>
            <person name="Tian X."/>
            <person name="Salerno W."/>
            <person name="Parikh A."/>
            <person name="Feasley C.L."/>
            <person name="Dalin E."/>
            <person name="Tu H."/>
            <person name="Huang E."/>
            <person name="Barry K."/>
            <person name="Lindquist E."/>
            <person name="Shapiro H."/>
            <person name="Bruce D."/>
            <person name="Schmutz J."/>
            <person name="Salamov A."/>
            <person name="Fey P."/>
            <person name="Gaudet P."/>
            <person name="Anjard C."/>
            <person name="Babu M.M."/>
            <person name="Basu S."/>
            <person name="Bushmanova Y."/>
            <person name="van der Wel H."/>
            <person name="Katoh-Kurasawa M."/>
            <person name="Dinh C."/>
            <person name="Coutinho P.M."/>
            <person name="Saito T."/>
            <person name="Elias M."/>
            <person name="Schaap P."/>
            <person name="Kay R.R."/>
            <person name="Henrissat B."/>
            <person name="Eichinger L."/>
            <person name="Rivero F."/>
            <person name="Putnam N.H."/>
            <person name="West C.M."/>
            <person name="Loomis W.F."/>
            <person name="Chisholm R.L."/>
            <person name="Shaulsky G."/>
            <person name="Strassmann J.E."/>
            <person name="Queller D.C."/>
            <person name="Kuspa A."/>
            <person name="Grigoriev I.V."/>
        </authorList>
    </citation>
    <scope>NUCLEOTIDE SEQUENCE [LARGE SCALE GENOMIC DNA]</scope>
    <source>
        <strain evidence="2">QSDP1</strain>
    </source>
</reference>
<dbReference type="FunCoup" id="F0Z7E4">
    <property type="interactions" value="722"/>
</dbReference>
<gene>
    <name evidence="1" type="ORF">DICPUDRAFT_146999</name>
</gene>
<accession>F0Z7E4</accession>
<dbReference type="Proteomes" id="UP000001064">
    <property type="component" value="Unassembled WGS sequence"/>
</dbReference>
<evidence type="ECO:0000313" key="2">
    <source>
        <dbReference type="Proteomes" id="UP000001064"/>
    </source>
</evidence>
<keyword evidence="2" id="KW-1185">Reference proteome</keyword>
<dbReference type="OMA" id="NEYDEYT"/>
<protein>
    <submittedName>
        <fullName evidence="1">Uncharacterized protein</fullName>
    </submittedName>
</protein>
<dbReference type="EMBL" id="GL870946">
    <property type="protein sequence ID" value="EGC40126.1"/>
    <property type="molecule type" value="Genomic_DNA"/>
</dbReference>
<dbReference type="InParanoid" id="F0Z7E4"/>
<dbReference type="OrthoDB" id="10375418at2759"/>